<gene>
    <name evidence="1" type="ORF">OBE_00200</name>
</gene>
<sequence length="42" mass="4997">RRFERENTNVLEFGSLIPFSKKIDIITKKMYDYASENRNGTN</sequence>
<comment type="caution">
    <text evidence="1">The sequence shown here is derived from an EMBL/GenBank/DDBJ whole genome shotgun (WGS) entry which is preliminary data.</text>
</comment>
<organism evidence="1">
    <name type="scientific">human gut metagenome</name>
    <dbReference type="NCBI Taxonomy" id="408170"/>
    <lineage>
        <taxon>unclassified sequences</taxon>
        <taxon>metagenomes</taxon>
        <taxon>organismal metagenomes</taxon>
    </lineage>
</organism>
<dbReference type="AlphaFoldDB" id="K1TXC9"/>
<name>K1TXC9_9ZZZZ</name>
<dbReference type="EMBL" id="AJWZ01000138">
    <property type="protein sequence ID" value="EKC77767.1"/>
    <property type="molecule type" value="Genomic_DNA"/>
</dbReference>
<proteinExistence type="predicted"/>
<accession>K1TXC9</accession>
<feature type="non-terminal residue" evidence="1">
    <location>
        <position position="1"/>
    </location>
</feature>
<protein>
    <submittedName>
        <fullName evidence="1">Uncharacterized protein</fullName>
    </submittedName>
</protein>
<reference evidence="1" key="1">
    <citation type="journal article" date="2013" name="Environ. Microbiol.">
        <title>Microbiota from the distal guts of lean and obese adolescents exhibit partial functional redundancy besides clear differences in community structure.</title>
        <authorList>
            <person name="Ferrer M."/>
            <person name="Ruiz A."/>
            <person name="Lanza F."/>
            <person name="Haange S.B."/>
            <person name="Oberbach A."/>
            <person name="Till H."/>
            <person name="Bargiela R."/>
            <person name="Campoy C."/>
            <person name="Segura M.T."/>
            <person name="Richter M."/>
            <person name="von Bergen M."/>
            <person name="Seifert J."/>
            <person name="Suarez A."/>
        </authorList>
    </citation>
    <scope>NUCLEOTIDE SEQUENCE</scope>
</reference>
<evidence type="ECO:0000313" key="1">
    <source>
        <dbReference type="EMBL" id="EKC77767.1"/>
    </source>
</evidence>